<feature type="binding site" evidence="8">
    <location>
        <position position="627"/>
    </location>
    <ligand>
        <name>[4Fe-4S] cluster</name>
        <dbReference type="ChEBI" id="CHEBI:49883"/>
    </ligand>
</feature>
<dbReference type="Gene3D" id="3.30.413.10">
    <property type="entry name" value="Sulfite Reductase Hemoprotein, domain 1"/>
    <property type="match status" value="1"/>
</dbReference>
<proteinExistence type="inferred from homology"/>
<dbReference type="Proteomes" id="UP000294155">
    <property type="component" value="Unassembled WGS sequence"/>
</dbReference>
<reference evidence="11 12" key="1">
    <citation type="submission" date="2019-02" db="EMBL/GenBank/DDBJ databases">
        <title>Bacterial novel species isolated from soil.</title>
        <authorList>
            <person name="Jung H.-Y."/>
        </authorList>
    </citation>
    <scope>NUCLEOTIDE SEQUENCE [LARGE SCALE GENOMIC DNA]</scope>
    <source>
        <strain evidence="11 12">1-3-3-3</strain>
    </source>
</reference>
<dbReference type="InterPro" id="IPR017178">
    <property type="entry name" value="IspG_atypical"/>
</dbReference>
<dbReference type="FunFam" id="3.30.413.10:FF:000006">
    <property type="entry name" value="4-hydroxy-3-methylbut-2-en-1-yl diphosphate synthase (flavodoxin)"/>
    <property type="match status" value="1"/>
</dbReference>
<evidence type="ECO:0000256" key="5">
    <source>
        <dbReference type="ARBA" id="ARBA00023014"/>
    </source>
</evidence>
<comment type="catalytic activity">
    <reaction evidence="8">
        <text>(2E)-4-hydroxy-3-methylbut-2-enyl diphosphate + oxidized [flavodoxin] + H2O + 2 H(+) = 2-C-methyl-D-erythritol 2,4-cyclic diphosphate + reduced [flavodoxin]</text>
        <dbReference type="Rhea" id="RHEA:43604"/>
        <dbReference type="Rhea" id="RHEA-COMP:10622"/>
        <dbReference type="Rhea" id="RHEA-COMP:10623"/>
        <dbReference type="ChEBI" id="CHEBI:15377"/>
        <dbReference type="ChEBI" id="CHEBI:15378"/>
        <dbReference type="ChEBI" id="CHEBI:57618"/>
        <dbReference type="ChEBI" id="CHEBI:58210"/>
        <dbReference type="ChEBI" id="CHEBI:58483"/>
        <dbReference type="ChEBI" id="CHEBI:128753"/>
        <dbReference type="EC" id="1.17.7.3"/>
    </reaction>
</comment>
<dbReference type="HAMAP" id="MF_00159">
    <property type="entry name" value="IspG"/>
    <property type="match status" value="1"/>
</dbReference>
<keyword evidence="3 8" id="KW-0560">Oxidoreductase</keyword>
<sequence>MTSTSASKIYCPSLTEYKRRLSREVNIGDLPMGGLNPIRVQSMTTVDTMDTLGSVEQTLRMVEAGCEYVRITAPSVKEAQNLLEIKRELRKRGCSVPLIADIHFTPNAAELAARIVEKVRVNPGNYADKKKFDVIDYTDSSYAAEVERIRERFRPLVQICKQYGTAMRIGTNHGSLSDRILSRYGDTPLGMVESALEFLRLCEEENYYDVVLSMKASNTQVMVQAYRLLVQKLDEEGLQPYPLHLGVTEAGEAEDGRIKSAVGIGTLLEDGLGDTVRVSLTEAPEAEAPVAKALIDRYTNRAAEAKPIKPLVVSYPLSVVGENGGQSQNDLTTDNQQLTTSIPIDPFQYHRRITREVLNLGGQNVPRVMVDISRLTAVEYADLRAVGHLYSAFLDKFQMNDLGADYLYSGQRPVPFMLPNGLKEVVDYSAWLDAGRRADHFPVLTQAEYAAATDKHAELNFVFHNLDSLTPAALDQLREDATAVVILYTDNAHAMPEIRRAFFELLNNGVPNPVVINRQYPALTAEQTQLYAATDVGGLLLDGLGDGVVLSTELLPERSKEEWLPTLDQLNQLSFGILQAARTRMSKTEYISCPSCGRTLFDLQETTAMIRKRTDHLKGVKIGIMGCIVNGPGEMADADYGYVGVGKGKIALYRGQEVIKKSVPEEQAVDQLIELMREDGRWVEKELVEEPVVG</sequence>
<dbReference type="InterPro" id="IPR058579">
    <property type="entry name" value="IspG_C"/>
</dbReference>
<dbReference type="AlphaFoldDB" id="A0A4V1ZB56"/>
<evidence type="ECO:0000256" key="6">
    <source>
        <dbReference type="ARBA" id="ARBA00023229"/>
    </source>
</evidence>
<dbReference type="InterPro" id="IPR045854">
    <property type="entry name" value="NO2/SO3_Rdtase_4Fe4S_sf"/>
</dbReference>
<dbReference type="NCBIfam" id="TIGR00612">
    <property type="entry name" value="ispG_gcpE"/>
    <property type="match status" value="1"/>
</dbReference>
<evidence type="ECO:0000313" key="12">
    <source>
        <dbReference type="Proteomes" id="UP000294155"/>
    </source>
</evidence>
<dbReference type="InterPro" id="IPR058578">
    <property type="entry name" value="IspG_TIM"/>
</dbReference>
<evidence type="ECO:0000256" key="1">
    <source>
        <dbReference type="ARBA" id="ARBA00022485"/>
    </source>
</evidence>
<dbReference type="UniPathway" id="UPA00056">
    <property type="reaction ID" value="UER00096"/>
</dbReference>
<keyword evidence="6 8" id="KW-0414">Isoprene biosynthesis</keyword>
<dbReference type="GO" id="GO:0046429">
    <property type="term" value="F:4-hydroxy-3-methylbut-2-en-1-yl diphosphate synthase activity (ferredoxin)"/>
    <property type="evidence" value="ECO:0007669"/>
    <property type="project" value="UniProtKB-UniRule"/>
</dbReference>
<keyword evidence="2 8" id="KW-0479">Metal-binding</keyword>
<organism evidence="11 12">
    <name type="scientific">Hymenobacter persicinus</name>
    <dbReference type="NCBI Taxonomy" id="2025506"/>
    <lineage>
        <taxon>Bacteria</taxon>
        <taxon>Pseudomonadati</taxon>
        <taxon>Bacteroidota</taxon>
        <taxon>Cytophagia</taxon>
        <taxon>Cytophagales</taxon>
        <taxon>Hymenobacteraceae</taxon>
        <taxon>Hymenobacter</taxon>
    </lineage>
</organism>
<feature type="domain" description="IspG TIM-barrel" evidence="9">
    <location>
        <begin position="23"/>
        <end position="291"/>
    </location>
</feature>
<feature type="domain" description="IspG C-terminal" evidence="10">
    <location>
        <begin position="589"/>
        <end position="677"/>
    </location>
</feature>
<evidence type="ECO:0000256" key="3">
    <source>
        <dbReference type="ARBA" id="ARBA00023002"/>
    </source>
</evidence>
<comment type="catalytic activity">
    <reaction evidence="7">
        <text>(2E)-4-hydroxy-3-methylbut-2-enyl diphosphate + 2 oxidized [2Fe-2S]-[ferredoxin] + H2O = 2-C-methyl-D-erythritol 2,4-cyclic diphosphate + 2 reduced [2Fe-2S]-[ferredoxin] + H(+)</text>
        <dbReference type="Rhea" id="RHEA:26119"/>
        <dbReference type="Rhea" id="RHEA-COMP:10000"/>
        <dbReference type="Rhea" id="RHEA-COMP:10001"/>
        <dbReference type="ChEBI" id="CHEBI:15377"/>
        <dbReference type="ChEBI" id="CHEBI:15378"/>
        <dbReference type="ChEBI" id="CHEBI:33737"/>
        <dbReference type="ChEBI" id="CHEBI:33738"/>
        <dbReference type="ChEBI" id="CHEBI:58483"/>
        <dbReference type="ChEBI" id="CHEBI:128753"/>
        <dbReference type="EC" id="1.17.7.1"/>
    </reaction>
</comment>
<dbReference type="PANTHER" id="PTHR30454">
    <property type="entry name" value="4-HYDROXY-3-METHYLBUT-2-EN-1-YL DIPHOSPHATE SYNTHASE"/>
    <property type="match status" value="1"/>
</dbReference>
<comment type="cofactor">
    <cofactor evidence="8">
        <name>[4Fe-4S] cluster</name>
        <dbReference type="ChEBI" id="CHEBI:49883"/>
    </cofactor>
    <text evidence="8">Binds 1 [4Fe-4S] cluster.</text>
</comment>
<feature type="binding site" evidence="8">
    <location>
        <position position="593"/>
    </location>
    <ligand>
        <name>[4Fe-4S] cluster</name>
        <dbReference type="ChEBI" id="CHEBI:49883"/>
    </ligand>
</feature>
<evidence type="ECO:0000313" key="11">
    <source>
        <dbReference type="EMBL" id="RYU83238.1"/>
    </source>
</evidence>
<dbReference type="GO" id="GO:0016114">
    <property type="term" value="P:terpenoid biosynthetic process"/>
    <property type="evidence" value="ECO:0007669"/>
    <property type="project" value="InterPro"/>
</dbReference>
<comment type="caution">
    <text evidence="11">The sequence shown here is derived from an EMBL/GenBank/DDBJ whole genome shotgun (WGS) entry which is preliminary data.</text>
</comment>
<protein>
    <recommendedName>
        <fullName evidence="8">4-hydroxy-3-methylbut-2-en-1-yl diphosphate synthase (flavodoxin)</fullName>
        <ecNumber evidence="8">1.17.7.3</ecNumber>
    </recommendedName>
    <alternativeName>
        <fullName evidence="8">1-hydroxy-2-methyl-2-(E)-butenyl 4-diphosphate synthase</fullName>
    </alternativeName>
</protein>
<comment type="similarity">
    <text evidence="8">Belongs to the IspG family.</text>
</comment>
<feature type="binding site" evidence="8">
    <location>
        <position position="596"/>
    </location>
    <ligand>
        <name>[4Fe-4S] cluster</name>
        <dbReference type="ChEBI" id="CHEBI:49883"/>
    </ligand>
</feature>
<dbReference type="PANTHER" id="PTHR30454:SF0">
    <property type="entry name" value="4-HYDROXY-3-METHYLBUT-2-EN-1-YL DIPHOSPHATE SYNTHASE (FERREDOXIN), CHLOROPLASTIC"/>
    <property type="match status" value="1"/>
</dbReference>
<dbReference type="Pfam" id="PF26540">
    <property type="entry name" value="GcpE_C"/>
    <property type="match status" value="1"/>
</dbReference>
<evidence type="ECO:0000259" key="10">
    <source>
        <dbReference type="Pfam" id="PF26540"/>
    </source>
</evidence>
<dbReference type="SUPFAM" id="SSF56014">
    <property type="entry name" value="Nitrite and sulphite reductase 4Fe-4S domain-like"/>
    <property type="match status" value="1"/>
</dbReference>
<dbReference type="PIRSF" id="PIRSF037336">
    <property type="entry name" value="IspG_like"/>
    <property type="match status" value="1"/>
</dbReference>
<gene>
    <name evidence="8 11" type="primary">ispG</name>
    <name evidence="11" type="ORF">EWM57_02830</name>
</gene>
<accession>A0A4V1ZB56</accession>
<keyword evidence="4 8" id="KW-0408">Iron</keyword>
<dbReference type="FunFam" id="3.20.20.20:FF:000005">
    <property type="entry name" value="4-hydroxy-3-methylbut-2-en-1-yl diphosphate synthase (flavodoxin)"/>
    <property type="match status" value="1"/>
</dbReference>
<comment type="function">
    <text evidence="8">Converts 2C-methyl-D-erythritol 2,4-cyclodiphosphate (ME-2,4cPP) into 1-hydroxy-2-methyl-2-(E)-butenyl 4-diphosphate.</text>
</comment>
<dbReference type="OrthoDB" id="9803214at2"/>
<dbReference type="GO" id="GO:0141197">
    <property type="term" value="F:4-hydroxy-3-methylbut-2-enyl-diphosphate synthase activity (flavodoxin)"/>
    <property type="evidence" value="ECO:0007669"/>
    <property type="project" value="UniProtKB-EC"/>
</dbReference>
<dbReference type="InterPro" id="IPR004588">
    <property type="entry name" value="IspG_bac-typ"/>
</dbReference>
<evidence type="ECO:0000256" key="8">
    <source>
        <dbReference type="HAMAP-Rule" id="MF_00159"/>
    </source>
</evidence>
<name>A0A4V1ZB56_9BACT</name>
<dbReference type="GO" id="GO:0019288">
    <property type="term" value="P:isopentenyl diphosphate biosynthetic process, methylerythritol 4-phosphate pathway"/>
    <property type="evidence" value="ECO:0007669"/>
    <property type="project" value="UniProtKB-UniRule"/>
</dbReference>
<dbReference type="InterPro" id="IPR011005">
    <property type="entry name" value="Dihydropteroate_synth-like_sf"/>
</dbReference>
<dbReference type="RefSeq" id="WP_129919618.1">
    <property type="nucleotide sequence ID" value="NZ_SEWE01000004.1"/>
</dbReference>
<dbReference type="GO" id="GO:0051539">
    <property type="term" value="F:4 iron, 4 sulfur cluster binding"/>
    <property type="evidence" value="ECO:0007669"/>
    <property type="project" value="UniProtKB-UniRule"/>
</dbReference>
<dbReference type="GO" id="GO:0005506">
    <property type="term" value="F:iron ion binding"/>
    <property type="evidence" value="ECO:0007669"/>
    <property type="project" value="InterPro"/>
</dbReference>
<feature type="binding site" evidence="8">
    <location>
        <position position="634"/>
    </location>
    <ligand>
        <name>[4Fe-4S] cluster</name>
        <dbReference type="ChEBI" id="CHEBI:49883"/>
    </ligand>
</feature>
<keyword evidence="5 8" id="KW-0411">Iron-sulfur</keyword>
<keyword evidence="1 8" id="KW-0004">4Fe-4S</keyword>
<keyword evidence="12" id="KW-1185">Reference proteome</keyword>
<dbReference type="EC" id="1.17.7.3" evidence="8"/>
<comment type="pathway">
    <text evidence="8">Isoprenoid biosynthesis; isopentenyl diphosphate biosynthesis via DXP pathway; isopentenyl diphosphate from 1-deoxy-D-xylulose 5-phosphate: step 5/6.</text>
</comment>
<evidence type="ECO:0000256" key="7">
    <source>
        <dbReference type="ARBA" id="ARBA00051119"/>
    </source>
</evidence>
<dbReference type="Gene3D" id="3.20.20.20">
    <property type="entry name" value="Dihydropteroate synthase-like"/>
    <property type="match status" value="1"/>
</dbReference>
<evidence type="ECO:0000256" key="2">
    <source>
        <dbReference type="ARBA" id="ARBA00022723"/>
    </source>
</evidence>
<evidence type="ECO:0000259" key="9">
    <source>
        <dbReference type="Pfam" id="PF04551"/>
    </source>
</evidence>
<dbReference type="EMBL" id="SEWE01000004">
    <property type="protein sequence ID" value="RYU83238.1"/>
    <property type="molecule type" value="Genomic_DNA"/>
</dbReference>
<dbReference type="Pfam" id="PF04551">
    <property type="entry name" value="GcpE"/>
    <property type="match status" value="1"/>
</dbReference>
<evidence type="ECO:0000256" key="4">
    <source>
        <dbReference type="ARBA" id="ARBA00023004"/>
    </source>
</evidence>